<evidence type="ECO:0000256" key="2">
    <source>
        <dbReference type="ARBA" id="ARBA00022475"/>
    </source>
</evidence>
<dbReference type="STRING" id="307972.A0A2G8L1G2"/>
<evidence type="ECO:0000256" key="3">
    <source>
        <dbReference type="ARBA" id="ARBA00022692"/>
    </source>
</evidence>
<reference evidence="11 12" key="1">
    <citation type="journal article" date="2017" name="PLoS Biol.">
        <title>The sea cucumber genome provides insights into morphological evolution and visceral regeneration.</title>
        <authorList>
            <person name="Zhang X."/>
            <person name="Sun L."/>
            <person name="Yuan J."/>
            <person name="Sun Y."/>
            <person name="Gao Y."/>
            <person name="Zhang L."/>
            <person name="Li S."/>
            <person name="Dai H."/>
            <person name="Hamel J.F."/>
            <person name="Liu C."/>
            <person name="Yu Y."/>
            <person name="Liu S."/>
            <person name="Lin W."/>
            <person name="Guo K."/>
            <person name="Jin S."/>
            <person name="Xu P."/>
            <person name="Storey K.B."/>
            <person name="Huan P."/>
            <person name="Zhang T."/>
            <person name="Zhou Y."/>
            <person name="Zhang J."/>
            <person name="Lin C."/>
            <person name="Li X."/>
            <person name="Xing L."/>
            <person name="Huo D."/>
            <person name="Sun M."/>
            <person name="Wang L."/>
            <person name="Mercier A."/>
            <person name="Li F."/>
            <person name="Yang H."/>
            <person name="Xiang J."/>
        </authorList>
    </citation>
    <scope>NUCLEOTIDE SEQUENCE [LARGE SCALE GENOMIC DNA]</scope>
    <source>
        <strain evidence="11">Shaxun</strain>
        <tissue evidence="11">Muscle</tissue>
    </source>
</reference>
<keyword evidence="7" id="KW-0675">Receptor</keyword>
<gene>
    <name evidence="11" type="ORF">BSL78_09043</name>
</gene>
<dbReference type="GO" id="GO:0004930">
    <property type="term" value="F:G protein-coupled receptor activity"/>
    <property type="evidence" value="ECO:0007669"/>
    <property type="project" value="UniProtKB-KW"/>
</dbReference>
<dbReference type="PANTHER" id="PTHR22752">
    <property type="entry name" value="G PROTEIN-COUPLED RECEPTOR"/>
    <property type="match status" value="1"/>
</dbReference>
<keyword evidence="6 9" id="KW-0472">Membrane</keyword>
<dbReference type="InterPro" id="IPR000276">
    <property type="entry name" value="GPCR_Rhodpsn"/>
</dbReference>
<keyword evidence="4 9" id="KW-1133">Transmembrane helix</keyword>
<dbReference type="PROSITE" id="PS00237">
    <property type="entry name" value="G_PROTEIN_RECEP_F1_1"/>
    <property type="match status" value="1"/>
</dbReference>
<evidence type="ECO:0000313" key="12">
    <source>
        <dbReference type="Proteomes" id="UP000230750"/>
    </source>
</evidence>
<sequence>MVTFIASVMSLAAISINRYILIVHANKFRELYTKRNTALCIAGVWILSLTLASPPLLGWASYGYLEGQSFCFCEWTEDVLYTFFMVVVCFGGPCSVMTYCYTKILRVFKESQRNVHRTQGPTVGIFWQL</sequence>
<keyword evidence="12" id="KW-1185">Reference proteome</keyword>
<evidence type="ECO:0000256" key="6">
    <source>
        <dbReference type="ARBA" id="ARBA00023136"/>
    </source>
</evidence>
<feature type="transmembrane region" description="Helical" evidence="9">
    <location>
        <begin position="6"/>
        <end position="25"/>
    </location>
</feature>
<name>A0A2G8L1G2_STIJA</name>
<evidence type="ECO:0000256" key="9">
    <source>
        <dbReference type="SAM" id="Phobius"/>
    </source>
</evidence>
<proteinExistence type="predicted"/>
<keyword evidence="3 9" id="KW-0812">Transmembrane</keyword>
<dbReference type="GO" id="GO:0005886">
    <property type="term" value="C:plasma membrane"/>
    <property type="evidence" value="ECO:0007669"/>
    <property type="project" value="UniProtKB-SubCell"/>
</dbReference>
<evidence type="ECO:0000259" key="10">
    <source>
        <dbReference type="PROSITE" id="PS50262"/>
    </source>
</evidence>
<comment type="subcellular location">
    <subcellularLocation>
        <location evidence="1">Cell membrane</location>
        <topology evidence="1">Multi-pass membrane protein</topology>
    </subcellularLocation>
</comment>
<feature type="transmembrane region" description="Helical" evidence="9">
    <location>
        <begin position="79"/>
        <end position="101"/>
    </location>
</feature>
<comment type="caution">
    <text evidence="11">The sequence shown here is derived from an EMBL/GenBank/DDBJ whole genome shotgun (WGS) entry which is preliminary data.</text>
</comment>
<dbReference type="Gene3D" id="1.20.1070.10">
    <property type="entry name" value="Rhodopsin 7-helix transmembrane proteins"/>
    <property type="match status" value="1"/>
</dbReference>
<keyword evidence="2" id="KW-1003">Cell membrane</keyword>
<keyword evidence="5" id="KW-0297">G-protein coupled receptor</keyword>
<dbReference type="OrthoDB" id="6376512at2759"/>
<dbReference type="SUPFAM" id="SSF81321">
    <property type="entry name" value="Family A G protein-coupled receptor-like"/>
    <property type="match status" value="1"/>
</dbReference>
<accession>A0A2G8L1G2</accession>
<feature type="transmembrane region" description="Helical" evidence="9">
    <location>
        <begin position="37"/>
        <end position="59"/>
    </location>
</feature>
<dbReference type="Proteomes" id="UP000230750">
    <property type="component" value="Unassembled WGS sequence"/>
</dbReference>
<evidence type="ECO:0000313" key="11">
    <source>
        <dbReference type="EMBL" id="PIK54062.1"/>
    </source>
</evidence>
<dbReference type="PANTHER" id="PTHR22752:SF14">
    <property type="entry name" value="G-PROTEIN COUPLED RECEPTORS FAMILY 1 PROFILE DOMAIN-CONTAINING PROTEIN"/>
    <property type="match status" value="1"/>
</dbReference>
<dbReference type="InterPro" id="IPR017452">
    <property type="entry name" value="GPCR_Rhodpsn_7TM"/>
</dbReference>
<evidence type="ECO:0000256" key="4">
    <source>
        <dbReference type="ARBA" id="ARBA00022989"/>
    </source>
</evidence>
<evidence type="ECO:0000256" key="8">
    <source>
        <dbReference type="ARBA" id="ARBA00023224"/>
    </source>
</evidence>
<keyword evidence="8" id="KW-0807">Transducer</keyword>
<dbReference type="AlphaFoldDB" id="A0A2G8L1G2"/>
<protein>
    <recommendedName>
        <fullName evidence="10">G-protein coupled receptors family 1 profile domain-containing protein</fullName>
    </recommendedName>
</protein>
<evidence type="ECO:0000256" key="1">
    <source>
        <dbReference type="ARBA" id="ARBA00004651"/>
    </source>
</evidence>
<evidence type="ECO:0000256" key="5">
    <source>
        <dbReference type="ARBA" id="ARBA00023040"/>
    </source>
</evidence>
<dbReference type="Pfam" id="PF00001">
    <property type="entry name" value="7tm_1"/>
    <property type="match status" value="1"/>
</dbReference>
<evidence type="ECO:0000256" key="7">
    <source>
        <dbReference type="ARBA" id="ARBA00023170"/>
    </source>
</evidence>
<organism evidence="11 12">
    <name type="scientific">Stichopus japonicus</name>
    <name type="common">Sea cucumber</name>
    <dbReference type="NCBI Taxonomy" id="307972"/>
    <lineage>
        <taxon>Eukaryota</taxon>
        <taxon>Metazoa</taxon>
        <taxon>Echinodermata</taxon>
        <taxon>Eleutherozoa</taxon>
        <taxon>Echinozoa</taxon>
        <taxon>Holothuroidea</taxon>
        <taxon>Aspidochirotacea</taxon>
        <taxon>Aspidochirotida</taxon>
        <taxon>Stichopodidae</taxon>
        <taxon>Apostichopus</taxon>
    </lineage>
</organism>
<dbReference type="PROSITE" id="PS50262">
    <property type="entry name" value="G_PROTEIN_RECEP_F1_2"/>
    <property type="match status" value="1"/>
</dbReference>
<dbReference type="CDD" id="cd00637">
    <property type="entry name" value="7tm_classA_rhodopsin-like"/>
    <property type="match status" value="1"/>
</dbReference>
<feature type="domain" description="G-protein coupled receptors family 1 profile" evidence="10">
    <location>
        <begin position="1"/>
        <end position="129"/>
    </location>
</feature>
<dbReference type="EMBL" id="MRZV01000265">
    <property type="protein sequence ID" value="PIK54062.1"/>
    <property type="molecule type" value="Genomic_DNA"/>
</dbReference>